<dbReference type="PRINTS" id="PR00326">
    <property type="entry name" value="GTP1OBG"/>
</dbReference>
<dbReference type="Gene3D" id="6.10.250.2860">
    <property type="match status" value="1"/>
</dbReference>
<evidence type="ECO:0000259" key="8">
    <source>
        <dbReference type="PROSITE" id="PS51705"/>
    </source>
</evidence>
<evidence type="ECO:0000256" key="6">
    <source>
        <dbReference type="PIRSR" id="PIRSR006809-1"/>
    </source>
</evidence>
<comment type="cofactor">
    <cofactor evidence="7">
        <name>Mg(2+)</name>
        <dbReference type="ChEBI" id="CHEBI:18420"/>
    </cofactor>
</comment>
<feature type="binding site" evidence="6">
    <location>
        <begin position="329"/>
        <end position="332"/>
    </location>
    <ligand>
        <name>GTP</name>
        <dbReference type="ChEBI" id="CHEBI:37565"/>
    </ligand>
</feature>
<dbReference type="InterPro" id="IPR042108">
    <property type="entry name" value="GTPase_HflX_N_sf"/>
</dbReference>
<dbReference type="CDD" id="cd01878">
    <property type="entry name" value="HflX"/>
    <property type="match status" value="1"/>
</dbReference>
<keyword evidence="5" id="KW-0963">Cytoplasm</keyword>
<evidence type="ECO:0000256" key="1">
    <source>
        <dbReference type="ARBA" id="ARBA00022723"/>
    </source>
</evidence>
<evidence type="ECO:0000313" key="9">
    <source>
        <dbReference type="EMBL" id="ACT59344.1"/>
    </source>
</evidence>
<dbReference type="InterPro" id="IPR027417">
    <property type="entry name" value="P-loop_NTPase"/>
</dbReference>
<keyword evidence="4 5" id="KW-0342">GTP-binding</keyword>
<comment type="similarity">
    <text evidence="5">Belongs to the TRAFAC class OBG-HflX-like GTPase superfamily. HflX GTPase family.</text>
</comment>
<reference evidence="10" key="1">
    <citation type="journal article" date="2011" name="J. Bacteriol.">
        <title>Genome sequences of eight morphologically diverse alphaproteobacteria.</title>
        <authorList>
            <consortium name="US DOE Joint Genome Institute"/>
            <person name="Brown P.J."/>
            <person name="Kysela D.T."/>
            <person name="Buechlein A."/>
            <person name="Hemmerich C."/>
            <person name="Brun Y.V."/>
        </authorList>
    </citation>
    <scope>NUCLEOTIDE SEQUENCE [LARGE SCALE GENOMIC DNA]</scope>
    <source>
        <strain evidence="10">ATCC 49814 / DSM 5838 / IFAM 1418</strain>
    </source>
</reference>
<dbReference type="Pfam" id="PF01926">
    <property type="entry name" value="MMR_HSR1"/>
    <property type="match status" value="1"/>
</dbReference>
<dbReference type="HOGENOM" id="CLU_019597_1_0_5"/>
<dbReference type="InterPro" id="IPR006073">
    <property type="entry name" value="GTP-bd"/>
</dbReference>
<evidence type="ECO:0000313" key="10">
    <source>
        <dbReference type="Proteomes" id="UP000002745"/>
    </source>
</evidence>
<evidence type="ECO:0000256" key="5">
    <source>
        <dbReference type="HAMAP-Rule" id="MF_00900"/>
    </source>
</evidence>
<feature type="binding site" evidence="6">
    <location>
        <begin position="356"/>
        <end position="358"/>
    </location>
    <ligand>
        <name>GTP</name>
        <dbReference type="ChEBI" id="CHEBI:37565"/>
    </ligand>
</feature>
<dbReference type="GO" id="GO:0043022">
    <property type="term" value="F:ribosome binding"/>
    <property type="evidence" value="ECO:0007669"/>
    <property type="project" value="TreeGrafter"/>
</dbReference>
<evidence type="ECO:0000256" key="2">
    <source>
        <dbReference type="ARBA" id="ARBA00022741"/>
    </source>
</evidence>
<comment type="function">
    <text evidence="5">GTPase that associates with the 50S ribosomal subunit and may have a role during protein synthesis or ribosome biogenesis.</text>
</comment>
<dbReference type="GO" id="GO:0005737">
    <property type="term" value="C:cytoplasm"/>
    <property type="evidence" value="ECO:0007669"/>
    <property type="project" value="UniProtKB-SubCell"/>
</dbReference>
<keyword evidence="10" id="KW-1185">Reference proteome</keyword>
<evidence type="ECO:0000256" key="3">
    <source>
        <dbReference type="ARBA" id="ARBA00022842"/>
    </source>
</evidence>
<dbReference type="GO" id="GO:0097216">
    <property type="term" value="F:guanosine tetraphosphate binding"/>
    <property type="evidence" value="ECO:0007669"/>
    <property type="project" value="UniProtKB-ARBA"/>
</dbReference>
<dbReference type="AlphaFoldDB" id="C6XJP9"/>
<dbReference type="EMBL" id="CP001678">
    <property type="protein sequence ID" value="ACT59344.1"/>
    <property type="molecule type" value="Genomic_DNA"/>
</dbReference>
<dbReference type="InterPro" id="IPR032305">
    <property type="entry name" value="GTP-bd_M"/>
</dbReference>
<dbReference type="eggNOG" id="COG2262">
    <property type="taxonomic scope" value="Bacteria"/>
</dbReference>
<protein>
    <recommendedName>
        <fullName evidence="5">GTPase HflX</fullName>
    </recommendedName>
    <alternativeName>
        <fullName evidence="5">GTP-binding protein HflX</fullName>
    </alternativeName>
</protein>
<dbReference type="PIRSF" id="PIRSF006809">
    <property type="entry name" value="GTP-binding_hflX_prd"/>
    <property type="match status" value="1"/>
</dbReference>
<dbReference type="HAMAP" id="MF_00900">
    <property type="entry name" value="GTPase_HflX"/>
    <property type="match status" value="1"/>
</dbReference>
<dbReference type="Gene3D" id="3.40.50.11060">
    <property type="entry name" value="GTPase HflX, N-terminal domain"/>
    <property type="match status" value="1"/>
</dbReference>
<feature type="binding site" evidence="7">
    <location>
        <position position="239"/>
    </location>
    <ligand>
        <name>Mg(2+)</name>
        <dbReference type="ChEBI" id="CHEBI:18420"/>
    </ligand>
</feature>
<organism evidence="9 10">
    <name type="scientific">Hirschia baltica (strain ATCC 49814 / DSM 5838 / IFAM 1418)</name>
    <dbReference type="NCBI Taxonomy" id="582402"/>
    <lineage>
        <taxon>Bacteria</taxon>
        <taxon>Pseudomonadati</taxon>
        <taxon>Pseudomonadota</taxon>
        <taxon>Alphaproteobacteria</taxon>
        <taxon>Hyphomonadales</taxon>
        <taxon>Hyphomonadaceae</taxon>
        <taxon>Hirschia</taxon>
    </lineage>
</organism>
<feature type="binding site" evidence="6">
    <location>
        <begin position="212"/>
        <end position="219"/>
    </location>
    <ligand>
        <name>GTP</name>
        <dbReference type="ChEBI" id="CHEBI:37565"/>
    </ligand>
</feature>
<dbReference type="InterPro" id="IPR025121">
    <property type="entry name" value="GTPase_HflX_N"/>
</dbReference>
<comment type="subunit">
    <text evidence="5">Monomer. Associates with the 50S ribosomal subunit.</text>
</comment>
<dbReference type="NCBIfam" id="TIGR03156">
    <property type="entry name" value="GTP_HflX"/>
    <property type="match status" value="1"/>
</dbReference>
<sequence>MNTSNLIDISVPTQIAGIVIPALFDAPIYDQSRIEETQGLVEALGVELGFTDAVRIRKPNAAKLFGAGQLDLISERLDDCEGNLLVVDCSLSPIQQRNLENTLNVKVMDRTGLILEIFGVRARSAEGRLQVEMARQLYERSRLVRTWTHLERQRGGTGFLAGPGESQLEADRRMLDGRIAKLKSDLEAVRRTRRLQRAGRKRRGAPIVALAGYTNAGKSTLFNSLTHSSVFAADMPFATLDPTARDVELSSGKKISMIDTVGFITDLPTHLIESFRATIEEAIEADLLLHVRDISHPETDRQSSDVNDVLTKLEQDLNADRPPVIEVWNKSDALSDDVLTALKTTVENRDDIALTSATTGEGLDDLMQMVQDKLFASTREFELKIEPKYGRARSWLHQNCDISNETVDENGNVIIRVQLSVRELNEFAHEHPDLDMNLVILSSKS</sequence>
<dbReference type="PANTHER" id="PTHR10229">
    <property type="entry name" value="GTP-BINDING PROTEIN HFLX"/>
    <property type="match status" value="1"/>
</dbReference>
<dbReference type="GO" id="GO:0003924">
    <property type="term" value="F:GTPase activity"/>
    <property type="evidence" value="ECO:0007669"/>
    <property type="project" value="UniProtKB-UniRule"/>
</dbReference>
<dbReference type="GO" id="GO:0005525">
    <property type="term" value="F:GTP binding"/>
    <property type="evidence" value="ECO:0007669"/>
    <property type="project" value="UniProtKB-UniRule"/>
</dbReference>
<comment type="subcellular location">
    <subcellularLocation>
        <location evidence="5">Cytoplasm</location>
    </subcellularLocation>
    <text evidence="5">May associate with membranes.</text>
</comment>
<name>C6XJP9_HIRBI</name>
<feature type="binding site" evidence="6">
    <location>
        <begin position="237"/>
        <end position="241"/>
    </location>
    <ligand>
        <name>GTP</name>
        <dbReference type="ChEBI" id="CHEBI:37565"/>
    </ligand>
</feature>
<dbReference type="Pfam" id="PF19275">
    <property type="entry name" value="HflX_C"/>
    <property type="match status" value="1"/>
</dbReference>
<dbReference type="InterPro" id="IPR045498">
    <property type="entry name" value="HflX_C"/>
</dbReference>
<dbReference type="Gene3D" id="3.40.50.300">
    <property type="entry name" value="P-loop containing nucleotide triphosphate hydrolases"/>
    <property type="match status" value="1"/>
</dbReference>
<dbReference type="SUPFAM" id="SSF54980">
    <property type="entry name" value="EF-G C-terminal domain-like"/>
    <property type="match status" value="1"/>
</dbReference>
<accession>C6XJP9</accession>
<dbReference type="GO" id="GO:0046872">
    <property type="term" value="F:metal ion binding"/>
    <property type="evidence" value="ECO:0007669"/>
    <property type="project" value="UniProtKB-KW"/>
</dbReference>
<dbReference type="Pfam" id="PF13167">
    <property type="entry name" value="GTP-bdg_N"/>
    <property type="match status" value="1"/>
</dbReference>
<evidence type="ECO:0000256" key="7">
    <source>
        <dbReference type="PIRSR" id="PIRSR006809-2"/>
    </source>
</evidence>
<proteinExistence type="inferred from homology"/>
<dbReference type="PROSITE" id="PS51705">
    <property type="entry name" value="G_HFLX"/>
    <property type="match status" value="1"/>
</dbReference>
<keyword evidence="1 7" id="KW-0479">Metal-binding</keyword>
<feature type="binding site" evidence="7">
    <location>
        <position position="219"/>
    </location>
    <ligand>
        <name>Mg(2+)</name>
        <dbReference type="ChEBI" id="CHEBI:18420"/>
    </ligand>
</feature>
<evidence type="ECO:0000256" key="4">
    <source>
        <dbReference type="ARBA" id="ARBA00023134"/>
    </source>
</evidence>
<keyword evidence="2 5" id="KW-0547">Nucleotide-binding</keyword>
<dbReference type="KEGG" id="hba:Hbal_1656"/>
<dbReference type="Proteomes" id="UP000002745">
    <property type="component" value="Chromosome"/>
</dbReference>
<keyword evidence="3 7" id="KW-0460">Magnesium</keyword>
<gene>
    <name evidence="5" type="primary">hflX</name>
    <name evidence="9" type="ordered locus">Hbal_1656</name>
</gene>
<feature type="binding site" evidence="6">
    <location>
        <begin position="259"/>
        <end position="262"/>
    </location>
    <ligand>
        <name>GTP</name>
        <dbReference type="ChEBI" id="CHEBI:37565"/>
    </ligand>
</feature>
<dbReference type="STRING" id="582402.Hbal_1656"/>
<feature type="domain" description="Hflx-type G" evidence="8">
    <location>
        <begin position="206"/>
        <end position="378"/>
    </location>
</feature>
<dbReference type="InterPro" id="IPR035647">
    <property type="entry name" value="EFG_III/V"/>
</dbReference>
<dbReference type="SUPFAM" id="SSF52540">
    <property type="entry name" value="P-loop containing nucleoside triphosphate hydrolases"/>
    <property type="match status" value="1"/>
</dbReference>
<dbReference type="OrthoDB" id="9812272at2"/>
<dbReference type="PANTHER" id="PTHR10229:SF0">
    <property type="entry name" value="GTP-BINDING PROTEIN 6-RELATED"/>
    <property type="match status" value="1"/>
</dbReference>
<dbReference type="InterPro" id="IPR016496">
    <property type="entry name" value="GTPase_HflX"/>
</dbReference>
<dbReference type="Pfam" id="PF16360">
    <property type="entry name" value="GTP-bdg_M"/>
    <property type="match status" value="1"/>
</dbReference>
<dbReference type="InterPro" id="IPR030394">
    <property type="entry name" value="G_HFLX_dom"/>
</dbReference>